<accession>A0A7V1PT32</accession>
<feature type="signal peptide" evidence="2">
    <location>
        <begin position="1"/>
        <end position="20"/>
    </location>
</feature>
<evidence type="ECO:0000256" key="1">
    <source>
        <dbReference type="ARBA" id="ARBA00009820"/>
    </source>
</evidence>
<comment type="caution">
    <text evidence="3">The sequence shown here is derived from an EMBL/GenBank/DDBJ whole genome shotgun (WGS) entry which is preliminary data.</text>
</comment>
<protein>
    <submittedName>
        <fullName evidence="3">Uncharacterized protein</fullName>
    </submittedName>
</protein>
<dbReference type="SUPFAM" id="SSF69304">
    <property type="entry name" value="Tricorn protease N-terminal domain"/>
    <property type="match status" value="1"/>
</dbReference>
<keyword evidence="2" id="KW-0732">Signal</keyword>
<organism evidence="3">
    <name type="scientific">Caldithrix abyssi</name>
    <dbReference type="NCBI Taxonomy" id="187145"/>
    <lineage>
        <taxon>Bacteria</taxon>
        <taxon>Pseudomonadati</taxon>
        <taxon>Calditrichota</taxon>
        <taxon>Calditrichia</taxon>
        <taxon>Calditrichales</taxon>
        <taxon>Calditrichaceae</taxon>
        <taxon>Caldithrix</taxon>
    </lineage>
</organism>
<dbReference type="Gene3D" id="2.120.10.30">
    <property type="entry name" value="TolB, C-terminal domain"/>
    <property type="match status" value="2"/>
</dbReference>
<dbReference type="Proteomes" id="UP000886005">
    <property type="component" value="Unassembled WGS sequence"/>
</dbReference>
<evidence type="ECO:0000256" key="2">
    <source>
        <dbReference type="SAM" id="SignalP"/>
    </source>
</evidence>
<comment type="similarity">
    <text evidence="1">Belongs to the TolB family.</text>
</comment>
<dbReference type="PANTHER" id="PTHR36842:SF1">
    <property type="entry name" value="PROTEIN TOLB"/>
    <property type="match status" value="1"/>
</dbReference>
<gene>
    <name evidence="3" type="ORF">ENJ10_00755</name>
</gene>
<proteinExistence type="inferred from homology"/>
<evidence type="ECO:0000313" key="3">
    <source>
        <dbReference type="EMBL" id="HED09193.1"/>
    </source>
</evidence>
<reference evidence="3" key="1">
    <citation type="journal article" date="2020" name="mSystems">
        <title>Genome- and Community-Level Interaction Insights into Carbon Utilization and Element Cycling Functions of Hydrothermarchaeota in Hydrothermal Sediment.</title>
        <authorList>
            <person name="Zhou Z."/>
            <person name="Liu Y."/>
            <person name="Xu W."/>
            <person name="Pan J."/>
            <person name="Luo Z.H."/>
            <person name="Li M."/>
        </authorList>
    </citation>
    <scope>NUCLEOTIDE SEQUENCE [LARGE SCALE GENOMIC DNA]</scope>
    <source>
        <strain evidence="3">HyVt-456</strain>
    </source>
</reference>
<name>A0A7V1PT32_CALAY</name>
<dbReference type="InterPro" id="IPR011042">
    <property type="entry name" value="6-blade_b-propeller_TolB-like"/>
</dbReference>
<dbReference type="InterPro" id="IPR011659">
    <property type="entry name" value="WD40"/>
</dbReference>
<dbReference type="PROSITE" id="PS51257">
    <property type="entry name" value="PROKAR_LIPOPROTEIN"/>
    <property type="match status" value="1"/>
</dbReference>
<feature type="chain" id="PRO_5031147936" evidence="2">
    <location>
        <begin position="21"/>
        <end position="438"/>
    </location>
</feature>
<dbReference type="EMBL" id="DRLD01000022">
    <property type="protein sequence ID" value="HED09193.1"/>
    <property type="molecule type" value="Genomic_DNA"/>
</dbReference>
<dbReference type="SUPFAM" id="SSF82171">
    <property type="entry name" value="DPP6 N-terminal domain-like"/>
    <property type="match status" value="1"/>
</dbReference>
<sequence>MKTLFYFLAGLLLFTFILTGCDSPVSDPGEQGTVRLSSPTIEPDGSLSLNATARFDARYTGKTDSSSLIYEWSLQETRATLIVDGQDKGAQTQTSTPYIFVRGDKAGEETIRVKALNNKSGKSQGEDVLSFEITTSPGTSNCFDGPTLFYRDNNWEDPSVIAIGLESNTKKISELPPNNWLMDISPDGNWFIRQDFTDRANNVLWLDACDGSESRKLVEGLHIEEPVFGPNGKYIYYSKLIDYPQQPEDPRAHELVRLDIETGEKVFISEFGVFSLSPRVSPDGKWIAFEHKKATFDDNGGYTGNIVHLAVMPSEGGPARFLTQITGGEMGRPDWSPDSKNLIFYFKSDTENDGPFREGIYRIDVNGGGDPFFLFGEEGSYQHNIAYYANGSRIAFEGHPNANDTQFDIWSIDANGNDLQRLTDERYNVFLQFIWEPR</sequence>
<dbReference type="AlphaFoldDB" id="A0A7V1PT32"/>
<dbReference type="Pfam" id="PF07676">
    <property type="entry name" value="PD40"/>
    <property type="match status" value="2"/>
</dbReference>
<dbReference type="PANTHER" id="PTHR36842">
    <property type="entry name" value="PROTEIN TOLB HOMOLOG"/>
    <property type="match status" value="1"/>
</dbReference>